<evidence type="ECO:0000256" key="8">
    <source>
        <dbReference type="ARBA" id="ARBA00022989"/>
    </source>
</evidence>
<feature type="transmembrane region" description="Helical" evidence="10">
    <location>
        <begin position="262"/>
        <end position="286"/>
    </location>
</feature>
<dbReference type="OrthoDB" id="8061355at2759"/>
<dbReference type="InterPro" id="IPR013525">
    <property type="entry name" value="ABC2_TM"/>
</dbReference>
<dbReference type="Gene3D" id="3.40.50.300">
    <property type="entry name" value="P-loop containing nucleotide triphosphate hydrolases"/>
    <property type="match status" value="2"/>
</dbReference>
<dbReference type="GO" id="GO:0140359">
    <property type="term" value="F:ABC-type transporter activity"/>
    <property type="evidence" value="ECO:0007669"/>
    <property type="project" value="InterPro"/>
</dbReference>
<dbReference type="PANTHER" id="PTHR19229:SF36">
    <property type="entry name" value="ATP-BINDING CASSETTE SUB-FAMILY A MEMBER 2"/>
    <property type="match status" value="1"/>
</dbReference>
<keyword evidence="9 10" id="KW-0472">Membrane</keyword>
<dbReference type="InterPro" id="IPR027417">
    <property type="entry name" value="P-loop_NTPase"/>
</dbReference>
<feature type="transmembrane region" description="Helical" evidence="10">
    <location>
        <begin position="1052"/>
        <end position="1078"/>
    </location>
</feature>
<comment type="subcellular location">
    <subcellularLocation>
        <location evidence="1">Membrane</location>
        <topology evidence="1">Multi-pass membrane protein</topology>
    </subcellularLocation>
</comment>
<dbReference type="FunFam" id="3.40.50.300:FF:000933">
    <property type="entry name" value="ABC transporter A family member 7"/>
    <property type="match status" value="1"/>
</dbReference>
<evidence type="ECO:0000256" key="6">
    <source>
        <dbReference type="ARBA" id="ARBA00022741"/>
    </source>
</evidence>
<dbReference type="InterPro" id="IPR026082">
    <property type="entry name" value="ABCA"/>
</dbReference>
<dbReference type="Pfam" id="PF12698">
    <property type="entry name" value="ABC2_membrane_3"/>
    <property type="match status" value="2"/>
</dbReference>
<evidence type="ECO:0000256" key="4">
    <source>
        <dbReference type="ARBA" id="ARBA00022692"/>
    </source>
</evidence>
<dbReference type="STRING" id="1754192.A0A1Y1XR40"/>
<keyword evidence="8 10" id="KW-1133">Transmembrane helix</keyword>
<evidence type="ECO:0000256" key="2">
    <source>
        <dbReference type="ARBA" id="ARBA00008869"/>
    </source>
</evidence>
<feature type="transmembrane region" description="Helical" evidence="10">
    <location>
        <begin position="1002"/>
        <end position="1023"/>
    </location>
</feature>
<feature type="transmembrane region" description="Helical" evidence="10">
    <location>
        <begin position="1213"/>
        <end position="1234"/>
    </location>
</feature>
<feature type="transmembrane region" description="Helical" evidence="10">
    <location>
        <begin position="352"/>
        <end position="371"/>
    </location>
</feature>
<evidence type="ECO:0000256" key="9">
    <source>
        <dbReference type="ARBA" id="ARBA00023136"/>
    </source>
</evidence>
<dbReference type="SUPFAM" id="SSF52540">
    <property type="entry name" value="P-loop containing nucleoside triphosphate hydrolases"/>
    <property type="match status" value="2"/>
</dbReference>
<dbReference type="CDD" id="cd03263">
    <property type="entry name" value="ABC_subfamily_A"/>
    <property type="match status" value="2"/>
</dbReference>
<keyword evidence="13" id="KW-1185">Reference proteome</keyword>
<keyword evidence="7" id="KW-0067">ATP-binding</keyword>
<proteinExistence type="inferred from homology"/>
<dbReference type="GO" id="GO:0005524">
    <property type="term" value="F:ATP binding"/>
    <property type="evidence" value="ECO:0007669"/>
    <property type="project" value="UniProtKB-KW"/>
</dbReference>
<keyword evidence="4 10" id="KW-0812">Transmembrane</keyword>
<dbReference type="EMBL" id="MCFG01000003">
    <property type="protein sequence ID" value="ORX87956.1"/>
    <property type="molecule type" value="Genomic_DNA"/>
</dbReference>
<dbReference type="FunFam" id="3.40.50.300:FF:000335">
    <property type="entry name" value="ATP binding cassette subfamily A member 5"/>
    <property type="match status" value="1"/>
</dbReference>
<evidence type="ECO:0000256" key="7">
    <source>
        <dbReference type="ARBA" id="ARBA00022840"/>
    </source>
</evidence>
<protein>
    <submittedName>
        <fullName evidence="12">p-loop containing nucleoside triphosphate hydrolase protein</fullName>
    </submittedName>
</protein>
<feature type="transmembrane region" description="Helical" evidence="10">
    <location>
        <begin position="1120"/>
        <end position="1139"/>
    </location>
</feature>
<feature type="transmembrane region" description="Helical" evidence="10">
    <location>
        <begin position="327"/>
        <end position="346"/>
    </location>
</feature>
<dbReference type="InterPro" id="IPR003439">
    <property type="entry name" value="ABC_transporter-like_ATP-bd"/>
</dbReference>
<organism evidence="12 13">
    <name type="scientific">Anaeromyces robustus</name>
    <dbReference type="NCBI Taxonomy" id="1754192"/>
    <lineage>
        <taxon>Eukaryota</taxon>
        <taxon>Fungi</taxon>
        <taxon>Fungi incertae sedis</taxon>
        <taxon>Chytridiomycota</taxon>
        <taxon>Chytridiomycota incertae sedis</taxon>
        <taxon>Neocallimastigomycetes</taxon>
        <taxon>Neocallimastigales</taxon>
        <taxon>Neocallimastigaceae</taxon>
        <taxon>Anaeromyces</taxon>
    </lineage>
</organism>
<comment type="caution">
    <text evidence="12">The sequence shown here is derived from an EMBL/GenBank/DDBJ whole genome shotgun (WGS) entry which is preliminary data.</text>
</comment>
<keyword evidence="6" id="KW-0547">Nucleotide-binding</keyword>
<evidence type="ECO:0000259" key="11">
    <source>
        <dbReference type="PROSITE" id="PS50893"/>
    </source>
</evidence>
<feature type="domain" description="ABC transporter" evidence="11">
    <location>
        <begin position="1310"/>
        <end position="1549"/>
    </location>
</feature>
<sequence length="1636" mass="186722">MIKRNYLIRKAKKSQMMMDYFFPILFCLYALISLSNNKVEINDYGKIGATPLNELKSLQLNTDLVNNVTLGFVLPEKNQDETIIKKVMDYNEFSSFQINPIHFKNQKEMDDYNNYNYNLLAGIIFESDDYLHYTIRINSTSVPNPESDPQINYVLGRNQAENSIIESDKYLDLFAPIQAAIDQAIIRLKTNDDTFNLVHYFGKLGKPASKYSSPKSFTGNIIAYDISAMFILSVITIVMYLVKEKEDKIKEGLLMSGVHPTIFWLSWLAIYVSVVFLTSLIGTLILMKAIKLNPIILFITIFLYGISCCNFGFLVSTFFTKVKTASSVASIIVLVFISVNFLISYINVTIRIVISFFISTISLGSFINEIYVMQNKNEVISFNAIIKSNAGIFLLGLIVTIFLYFILAVIYDNKSSGDNKYLFKKNIKISDFHDENEITYEKDIQEDFNAKRNEKCIVEVSNVHKVFKRKNSINDSEIKEKNIKKDEFLAVNDVSFKVYQNEIFAILGHNGAGKTTLINIMIGILKASCGDVYFDGKSVSSSINEIRRNLGVCAQINIIHDELTVADHIRFYAAMKNTTVDVDEVLKEIDLIQQKESKASKLSGGQKRKLCIGMALIGNPKYIFLDEPTTGLDPLSRRKIWELLIKHRQGKVIFLTTHYMDEADILADRKLILNKGKIRCLGTSLYLKNHFNMSYNLDIETNHKDNIDQLIKNYLPEATYYINQNEVNDDVISNKIKCHTWKLPLNSTSNFSSLLNELENQKNNGIIKKYALNMPTLEELFIRLEDNDIEEETNTLNIKNDINDEEDKHHLIQFETELPKLRSVAKPTRISHIICLTKYRLKIFLKDKAFAINSVITPVIVAAFTFFFISWLINRSNTSTNQKMISIPDMYSNTIINYDSNSNLTTNFSKDTMSQYLSKNNILKSIPLNEIQDPQYNDNYYISSISGLKIENNNVFQIHYNDTMTHSIPAIINAISNTILASNNVKGQIEISTKPFETKNNALTIVALSMAGILIGMSFITVLSKFGPLIVHERVNQLLQQLQLNGVSRVNYWISCFLADNTIFLSTCILIIIAGIIVKFEPLLDIKILIIIFICLIIWSIPTLLVQYIFSFLFNKEETAVNYIVAINTYSVMIEFLIFSSIDAKSTNKLEMIINNNCLFGYPSIIINIIFTVLTPGYGIISILNSLYSMKLYGKLLSFELSLANILNIRNGISPILVTLVVLIFVYFFLLICFDKKKNQTNKKDIKELPPKIKANYEEILQNGDSDINHEFEFVKAHQKELPISVLHLSKEFKVSPPNDKEKREEYRKINGENFTYGQIHSSMFNSNFVKTAVIDVNFGVRNHECFGLLGPNGAGKSTTLNTITCTIPQTTGSICFNGVETHLARLDEISLGYCPQKDILWKELTLREHIELFLGIRGYTSEECKKYATQYINIAGLEEHQNKRTENLSGGTKRKLSLLIAICGYPKQILLDEPTAGMDPSTRRLIWNIIQKTKNMNDSALILTTHSMEEAENLCDRLAILVNGRLMCIGSPEHLKMKYGDSYILELQSENIDKFHSEVIEKGKLFGNKEYSEERSSENRIKYVVKMTDNIGYIFDVMEHYKSKGLIIDYSFSQTSLEQIFINFAKKQIIDENNP</sequence>
<dbReference type="PROSITE" id="PS00211">
    <property type="entry name" value="ABC_TRANSPORTER_1"/>
    <property type="match status" value="1"/>
</dbReference>
<reference evidence="12 13" key="2">
    <citation type="submission" date="2016-08" db="EMBL/GenBank/DDBJ databases">
        <title>Pervasive Adenine N6-methylation of Active Genes in Fungi.</title>
        <authorList>
            <consortium name="DOE Joint Genome Institute"/>
            <person name="Mondo S.J."/>
            <person name="Dannebaum R.O."/>
            <person name="Kuo R.C."/>
            <person name="Labutti K."/>
            <person name="Haridas S."/>
            <person name="Kuo A."/>
            <person name="Salamov A."/>
            <person name="Ahrendt S.R."/>
            <person name="Lipzen A."/>
            <person name="Sullivan W."/>
            <person name="Andreopoulos W.B."/>
            <person name="Clum A."/>
            <person name="Lindquist E."/>
            <person name="Daum C."/>
            <person name="Ramamoorthy G.K."/>
            <person name="Gryganskyi A."/>
            <person name="Culley D."/>
            <person name="Magnuson J.K."/>
            <person name="James T.Y."/>
            <person name="O'Malley M.A."/>
            <person name="Stajich J.E."/>
            <person name="Spatafora J.W."/>
            <person name="Visel A."/>
            <person name="Grigoriev I.V."/>
        </authorList>
    </citation>
    <scope>NUCLEOTIDE SEQUENCE [LARGE SCALE GENOMIC DNA]</scope>
    <source>
        <strain evidence="12 13">S4</strain>
    </source>
</reference>
<feature type="transmembrane region" description="Helical" evidence="10">
    <location>
        <begin position="292"/>
        <end position="315"/>
    </location>
</feature>
<dbReference type="Proteomes" id="UP000193944">
    <property type="component" value="Unassembled WGS sequence"/>
</dbReference>
<dbReference type="PROSITE" id="PS50893">
    <property type="entry name" value="ABC_TRANSPORTER_2"/>
    <property type="match status" value="2"/>
</dbReference>
<evidence type="ECO:0000313" key="12">
    <source>
        <dbReference type="EMBL" id="ORX87956.1"/>
    </source>
</evidence>
<dbReference type="GO" id="GO:0016887">
    <property type="term" value="F:ATP hydrolysis activity"/>
    <property type="evidence" value="ECO:0007669"/>
    <property type="project" value="InterPro"/>
</dbReference>
<evidence type="ECO:0000256" key="1">
    <source>
        <dbReference type="ARBA" id="ARBA00004141"/>
    </source>
</evidence>
<feature type="domain" description="ABC transporter" evidence="11">
    <location>
        <begin position="458"/>
        <end position="700"/>
    </location>
</feature>
<comment type="similarity">
    <text evidence="2">Belongs to the ABC transporter superfamily. ABCA family.</text>
</comment>
<feature type="transmembrane region" description="Helical" evidence="10">
    <location>
        <begin position="850"/>
        <end position="873"/>
    </location>
</feature>
<keyword evidence="3" id="KW-0813">Transport</keyword>
<feature type="transmembrane region" description="Helical" evidence="10">
    <location>
        <begin position="1090"/>
        <end position="1114"/>
    </location>
</feature>
<gene>
    <name evidence="12" type="ORF">BCR32DRAFT_227531</name>
</gene>
<keyword evidence="5" id="KW-0677">Repeat</keyword>
<feature type="transmembrane region" description="Helical" evidence="10">
    <location>
        <begin position="1159"/>
        <end position="1184"/>
    </location>
</feature>
<accession>A0A1Y1XR40</accession>
<dbReference type="GO" id="GO:0016020">
    <property type="term" value="C:membrane"/>
    <property type="evidence" value="ECO:0007669"/>
    <property type="project" value="UniProtKB-SubCell"/>
</dbReference>
<dbReference type="SMART" id="SM00382">
    <property type="entry name" value="AAA"/>
    <property type="match status" value="2"/>
</dbReference>
<evidence type="ECO:0000256" key="3">
    <source>
        <dbReference type="ARBA" id="ARBA00022448"/>
    </source>
</evidence>
<dbReference type="InterPro" id="IPR017871">
    <property type="entry name" value="ABC_transporter-like_CS"/>
</dbReference>
<evidence type="ECO:0000313" key="13">
    <source>
        <dbReference type="Proteomes" id="UP000193944"/>
    </source>
</evidence>
<dbReference type="InterPro" id="IPR003593">
    <property type="entry name" value="AAA+_ATPase"/>
</dbReference>
<keyword evidence="12" id="KW-0378">Hydrolase</keyword>
<evidence type="ECO:0000256" key="5">
    <source>
        <dbReference type="ARBA" id="ARBA00022737"/>
    </source>
</evidence>
<name>A0A1Y1XR40_9FUNG</name>
<dbReference type="PANTHER" id="PTHR19229">
    <property type="entry name" value="ATP-BINDING CASSETTE TRANSPORTER SUBFAMILY A ABCA"/>
    <property type="match status" value="1"/>
</dbReference>
<dbReference type="Pfam" id="PF00005">
    <property type="entry name" value="ABC_tran"/>
    <property type="match status" value="2"/>
</dbReference>
<evidence type="ECO:0000256" key="10">
    <source>
        <dbReference type="SAM" id="Phobius"/>
    </source>
</evidence>
<feature type="transmembrane region" description="Helical" evidence="10">
    <location>
        <begin position="392"/>
        <end position="411"/>
    </location>
</feature>
<feature type="transmembrane region" description="Helical" evidence="10">
    <location>
        <begin position="221"/>
        <end position="242"/>
    </location>
</feature>
<reference evidence="12 13" key="1">
    <citation type="submission" date="2016-08" db="EMBL/GenBank/DDBJ databases">
        <title>A Parts List for Fungal Cellulosomes Revealed by Comparative Genomics.</title>
        <authorList>
            <consortium name="DOE Joint Genome Institute"/>
            <person name="Haitjema C.H."/>
            <person name="Gilmore S.P."/>
            <person name="Henske J.K."/>
            <person name="Solomon K.V."/>
            <person name="De Groot R."/>
            <person name="Kuo A."/>
            <person name="Mondo S.J."/>
            <person name="Salamov A.A."/>
            <person name="Labutti K."/>
            <person name="Zhao Z."/>
            <person name="Chiniquy J."/>
            <person name="Barry K."/>
            <person name="Brewer H.M."/>
            <person name="Purvine S.O."/>
            <person name="Wright A.T."/>
            <person name="Boxma B."/>
            <person name="Van Alen T."/>
            <person name="Hackstein J.H."/>
            <person name="Baker S.E."/>
            <person name="Grigoriev I.V."/>
            <person name="O'Malley M.A."/>
        </authorList>
    </citation>
    <scope>NUCLEOTIDE SEQUENCE [LARGE SCALE GENOMIC DNA]</scope>
    <source>
        <strain evidence="12 13">S4</strain>
    </source>
</reference>